<dbReference type="Proteomes" id="UP000503540">
    <property type="component" value="Chromosome"/>
</dbReference>
<dbReference type="Gene3D" id="2.40.110.10">
    <property type="entry name" value="Butyryl-CoA Dehydrogenase, subunit A, domain 2"/>
    <property type="match status" value="1"/>
</dbReference>
<dbReference type="PANTHER" id="PTHR43884">
    <property type="entry name" value="ACYL-COA DEHYDROGENASE"/>
    <property type="match status" value="1"/>
</dbReference>
<gene>
    <name evidence="2" type="ORF">F5544_20645</name>
</gene>
<sequence length="375" mass="39359">MSIVADSSIDRIGLARRIAATFRRGVAQRDRSGEISVAAFDLLRATGLTAALVPAEFGGGAATHREMGAILREIGAHDPSTAVAFARHCQLVATQVWRHRHGLDARALFEKVVDGAILVGTYAADWVESNGRAERDAGGYRVSARKERVGGCEVGSILVTSIRHGDAPGGPEVLHCSIPLGSTGMRIEKTGDAVGLRASGGHTVVLDEVYVPDSAIESARPAGEWPALLNVVVGSGTPLVLSAYLGIADSAIDLATALIAEESAAHTFQLAGEMLNAHTTAADLIAAMFTDSDDLTFDASDAHAGRTLSRKTVAADALVNTVRLAIEATGGTGYSRGCDLEMWYRDMHGCLFDPLPRAEQTRFAGRTLLGHSPIG</sequence>
<dbReference type="EMBL" id="CP046172">
    <property type="protein sequence ID" value="QIS11993.1"/>
    <property type="molecule type" value="Genomic_DNA"/>
</dbReference>
<dbReference type="InterPro" id="IPR037069">
    <property type="entry name" value="AcylCoA_DH/ox_N_sf"/>
</dbReference>
<evidence type="ECO:0000259" key="1">
    <source>
        <dbReference type="Pfam" id="PF02771"/>
    </source>
</evidence>
<dbReference type="AlphaFoldDB" id="A0A6G9YG97"/>
<accession>A0A6G9YG97</accession>
<reference evidence="2 3" key="1">
    <citation type="journal article" date="2019" name="ACS Chem. Biol.">
        <title>Identification and Mobilization of a Cryptic Antibiotic Biosynthesis Gene Locus from a Human-Pathogenic Nocardia Isolate.</title>
        <authorList>
            <person name="Herisse M."/>
            <person name="Ishida K."/>
            <person name="Porter J.L."/>
            <person name="Howden B."/>
            <person name="Hertweck C."/>
            <person name="Stinear T.P."/>
            <person name="Pidot S.J."/>
        </authorList>
    </citation>
    <scope>NUCLEOTIDE SEQUENCE [LARGE SCALE GENOMIC DNA]</scope>
    <source>
        <strain evidence="2 3">AUSMDU00012717</strain>
    </source>
</reference>
<name>A0A6G9YG97_9NOCA</name>
<dbReference type="Gene3D" id="1.20.140.10">
    <property type="entry name" value="Butyryl-CoA Dehydrogenase, subunit A, domain 3"/>
    <property type="match status" value="1"/>
</dbReference>
<feature type="domain" description="Acyl-CoA dehydrogenase/oxidase N-terminal" evidence="1">
    <location>
        <begin position="23"/>
        <end position="98"/>
    </location>
</feature>
<proteinExistence type="predicted"/>
<dbReference type="GO" id="GO:0050660">
    <property type="term" value="F:flavin adenine dinucleotide binding"/>
    <property type="evidence" value="ECO:0007669"/>
    <property type="project" value="InterPro"/>
</dbReference>
<dbReference type="InterPro" id="IPR036250">
    <property type="entry name" value="AcylCo_DH-like_C"/>
</dbReference>
<evidence type="ECO:0000313" key="2">
    <source>
        <dbReference type="EMBL" id="QIS11993.1"/>
    </source>
</evidence>
<protein>
    <submittedName>
        <fullName evidence="2">Acyl-CoA dehydrogenase</fullName>
    </submittedName>
</protein>
<dbReference type="Pfam" id="PF02771">
    <property type="entry name" value="Acyl-CoA_dh_N"/>
    <property type="match status" value="1"/>
</dbReference>
<organism evidence="2 3">
    <name type="scientific">Nocardia arthritidis</name>
    <dbReference type="NCBI Taxonomy" id="228602"/>
    <lineage>
        <taxon>Bacteria</taxon>
        <taxon>Bacillati</taxon>
        <taxon>Actinomycetota</taxon>
        <taxon>Actinomycetes</taxon>
        <taxon>Mycobacteriales</taxon>
        <taxon>Nocardiaceae</taxon>
        <taxon>Nocardia</taxon>
    </lineage>
</organism>
<dbReference type="GO" id="GO:0003995">
    <property type="term" value="F:acyl-CoA dehydrogenase activity"/>
    <property type="evidence" value="ECO:0007669"/>
    <property type="project" value="TreeGrafter"/>
</dbReference>
<dbReference type="RefSeq" id="WP_167474741.1">
    <property type="nucleotide sequence ID" value="NZ_CP046172.1"/>
</dbReference>
<dbReference type="InterPro" id="IPR013786">
    <property type="entry name" value="AcylCoA_DH/ox_N"/>
</dbReference>
<dbReference type="InterPro" id="IPR046373">
    <property type="entry name" value="Acyl-CoA_Oxase/DH_mid-dom_sf"/>
</dbReference>
<dbReference type="SUPFAM" id="SSF56645">
    <property type="entry name" value="Acyl-CoA dehydrogenase NM domain-like"/>
    <property type="match status" value="1"/>
</dbReference>
<dbReference type="PIRSF" id="PIRSF016578">
    <property type="entry name" value="HsaA"/>
    <property type="match status" value="1"/>
</dbReference>
<dbReference type="SUPFAM" id="SSF47203">
    <property type="entry name" value="Acyl-CoA dehydrogenase C-terminal domain-like"/>
    <property type="match status" value="1"/>
</dbReference>
<dbReference type="Gene3D" id="1.10.540.10">
    <property type="entry name" value="Acyl-CoA dehydrogenase/oxidase, N-terminal domain"/>
    <property type="match status" value="1"/>
</dbReference>
<dbReference type="InterPro" id="IPR009100">
    <property type="entry name" value="AcylCoA_DH/oxidase_NM_dom_sf"/>
</dbReference>
<keyword evidence="3" id="KW-1185">Reference proteome</keyword>
<dbReference type="PANTHER" id="PTHR43884:SF12">
    <property type="entry name" value="ISOVALERYL-COA DEHYDROGENASE, MITOCHONDRIAL-RELATED"/>
    <property type="match status" value="1"/>
</dbReference>
<dbReference type="KEGG" id="nah:F5544_20645"/>
<evidence type="ECO:0000313" key="3">
    <source>
        <dbReference type="Proteomes" id="UP000503540"/>
    </source>
</evidence>